<protein>
    <recommendedName>
        <fullName evidence="2">DUF6532 domain-containing protein</fullName>
    </recommendedName>
</protein>
<organism evidence="3 4">
    <name type="scientific">Hydnum rufescens UP504</name>
    <dbReference type="NCBI Taxonomy" id="1448309"/>
    <lineage>
        <taxon>Eukaryota</taxon>
        <taxon>Fungi</taxon>
        <taxon>Dikarya</taxon>
        <taxon>Basidiomycota</taxon>
        <taxon>Agaricomycotina</taxon>
        <taxon>Agaricomycetes</taxon>
        <taxon>Cantharellales</taxon>
        <taxon>Hydnaceae</taxon>
        <taxon>Hydnum</taxon>
    </lineage>
</organism>
<keyword evidence="4" id="KW-1185">Reference proteome</keyword>
<feature type="region of interest" description="Disordered" evidence="1">
    <location>
        <begin position="81"/>
        <end position="109"/>
    </location>
</feature>
<evidence type="ECO:0000256" key="1">
    <source>
        <dbReference type="SAM" id="MobiDB-lite"/>
    </source>
</evidence>
<feature type="region of interest" description="Disordered" evidence="1">
    <location>
        <begin position="225"/>
        <end position="250"/>
    </location>
</feature>
<comment type="caution">
    <text evidence="3">The sequence shown here is derived from an EMBL/GenBank/DDBJ whole genome shotgun (WGS) entry which is preliminary data.</text>
</comment>
<proteinExistence type="predicted"/>
<sequence>MWFKTPPPDIWTVLPQNGHGSWADVLFGRDLGIEKLMDPVCQVWLCYCGENFKVQVRGVTINFHFSPSFAQVPLMKHRTCSNTGTKTKKPADPDNRAEPVIPKPASATAKAKQVEAVEPSEELGDHAFNYSPQGHDTTYAEEDAKIAARHAQEDEKTVKYFDDESDTMLGLPITVKVILLLCPGVHTNILSATPPLGVNNTSTVGGVAGKLSHFMKVLKRASTLGHSQNVSSSSAARDSDHLGNDDSDADMIVRGPKLSHLPLKDLKQSSTEPGFALAVAVALRDFHVHILKWNMFPNEIIHEVSGFRSRFKQHAKLLSHYSMVFLEKTKTWQRPHWNGLHHPAIVSIIKTFFETNDVKVFASDIMPSFVEMPIETVALHLTITKAITIHETLSSWKTGVPEQKGQKLTAAVYSQFYQSHVGWICQWKDKLTHTEEWNRISLDLDQAGEFADVQRVCKQEMEAKKAYERGKQEKWDAEEGIQA</sequence>
<evidence type="ECO:0000313" key="4">
    <source>
        <dbReference type="Proteomes" id="UP000886523"/>
    </source>
</evidence>
<feature type="domain" description="DUF6532" evidence="2">
    <location>
        <begin position="313"/>
        <end position="427"/>
    </location>
</feature>
<accession>A0A9P6B9U7</accession>
<evidence type="ECO:0000313" key="3">
    <source>
        <dbReference type="EMBL" id="KAF9520190.1"/>
    </source>
</evidence>
<dbReference type="InterPro" id="IPR045341">
    <property type="entry name" value="DUF6532"/>
</dbReference>
<dbReference type="OrthoDB" id="3268553at2759"/>
<gene>
    <name evidence="3" type="ORF">BS47DRAFT_1357677</name>
</gene>
<dbReference type="Pfam" id="PF20149">
    <property type="entry name" value="DUF6532"/>
    <property type="match status" value="1"/>
</dbReference>
<name>A0A9P6B9U7_9AGAM</name>
<feature type="compositionally biased region" description="Polar residues" evidence="1">
    <location>
        <begin position="225"/>
        <end position="236"/>
    </location>
</feature>
<reference evidence="3" key="1">
    <citation type="journal article" date="2020" name="Nat. Commun.">
        <title>Large-scale genome sequencing of mycorrhizal fungi provides insights into the early evolution of symbiotic traits.</title>
        <authorList>
            <person name="Miyauchi S."/>
            <person name="Kiss E."/>
            <person name="Kuo A."/>
            <person name="Drula E."/>
            <person name="Kohler A."/>
            <person name="Sanchez-Garcia M."/>
            <person name="Morin E."/>
            <person name="Andreopoulos B."/>
            <person name="Barry K.W."/>
            <person name="Bonito G."/>
            <person name="Buee M."/>
            <person name="Carver A."/>
            <person name="Chen C."/>
            <person name="Cichocki N."/>
            <person name="Clum A."/>
            <person name="Culley D."/>
            <person name="Crous P.W."/>
            <person name="Fauchery L."/>
            <person name="Girlanda M."/>
            <person name="Hayes R.D."/>
            <person name="Keri Z."/>
            <person name="LaButti K."/>
            <person name="Lipzen A."/>
            <person name="Lombard V."/>
            <person name="Magnuson J."/>
            <person name="Maillard F."/>
            <person name="Murat C."/>
            <person name="Nolan M."/>
            <person name="Ohm R.A."/>
            <person name="Pangilinan J."/>
            <person name="Pereira M.F."/>
            <person name="Perotto S."/>
            <person name="Peter M."/>
            <person name="Pfister S."/>
            <person name="Riley R."/>
            <person name="Sitrit Y."/>
            <person name="Stielow J.B."/>
            <person name="Szollosi G."/>
            <person name="Zifcakova L."/>
            <person name="Stursova M."/>
            <person name="Spatafora J.W."/>
            <person name="Tedersoo L."/>
            <person name="Vaario L.M."/>
            <person name="Yamada A."/>
            <person name="Yan M."/>
            <person name="Wang P."/>
            <person name="Xu J."/>
            <person name="Bruns T."/>
            <person name="Baldrian P."/>
            <person name="Vilgalys R."/>
            <person name="Dunand C."/>
            <person name="Henrissat B."/>
            <person name="Grigoriev I.V."/>
            <person name="Hibbett D."/>
            <person name="Nagy L.G."/>
            <person name="Martin F.M."/>
        </authorList>
    </citation>
    <scope>NUCLEOTIDE SEQUENCE</scope>
    <source>
        <strain evidence="3">UP504</strain>
    </source>
</reference>
<evidence type="ECO:0000259" key="2">
    <source>
        <dbReference type="Pfam" id="PF20149"/>
    </source>
</evidence>
<dbReference type="Proteomes" id="UP000886523">
    <property type="component" value="Unassembled WGS sequence"/>
</dbReference>
<dbReference type="AlphaFoldDB" id="A0A9P6B9U7"/>
<dbReference type="EMBL" id="MU128913">
    <property type="protein sequence ID" value="KAF9520190.1"/>
    <property type="molecule type" value="Genomic_DNA"/>
</dbReference>